<sequence length="40" mass="4531">MKRKMLGVISSILFVVATLVSSTACFFFFYQPRTPKSLSK</sequence>
<dbReference type="PROSITE" id="PS51257">
    <property type="entry name" value="PROKAR_LIPOPROTEIN"/>
    <property type="match status" value="1"/>
</dbReference>
<dbReference type="NCBIfam" id="TIGR04223">
    <property type="entry name" value="quorum_AgrD"/>
    <property type="match status" value="1"/>
</dbReference>
<dbReference type="RefSeq" id="WP_101298552.1">
    <property type="nucleotide sequence ID" value="NZ_NEMB01000003.1"/>
</dbReference>
<gene>
    <name evidence="1" type="ORF">B9R14_02250</name>
</gene>
<dbReference type="AlphaFoldDB" id="A0A2S8R7D3"/>
<reference evidence="1 2" key="1">
    <citation type="journal article" date="2018" name="Syst. Appl. Microbiol.">
        <title>Characterization and high-quality draft genome sequence of Herbivorax saccincola A7, an anaerobic, alkaliphilic, thermophilic, cellulolytic, and xylanolytic bacterium.</title>
        <authorList>
            <person name="Aikawa S."/>
            <person name="Baramee S."/>
            <person name="Sermsathanaswadi J."/>
            <person name="Thianheng P."/>
            <person name="Tachaapaikoon C."/>
            <person name="Shikata A."/>
            <person name="Waeonukul R."/>
            <person name="Pason P."/>
            <person name="Ratanakhanokchai K."/>
            <person name="Kosugi A."/>
        </authorList>
    </citation>
    <scope>NUCLEOTIDE SEQUENCE [LARGE SCALE GENOMIC DNA]</scope>
    <source>
        <strain evidence="1 2">A7</strain>
    </source>
</reference>
<name>A0A2S8R7D3_9FIRM</name>
<dbReference type="InterPro" id="IPR009229">
    <property type="entry name" value="AgrD"/>
</dbReference>
<evidence type="ECO:0000313" key="1">
    <source>
        <dbReference type="EMBL" id="PQQ65704.1"/>
    </source>
</evidence>
<comment type="caution">
    <text evidence="1">The sequence shown here is derived from an EMBL/GenBank/DDBJ whole genome shotgun (WGS) entry which is preliminary data.</text>
</comment>
<dbReference type="EMBL" id="NEMB01000003">
    <property type="protein sequence ID" value="PQQ65704.1"/>
    <property type="molecule type" value="Genomic_DNA"/>
</dbReference>
<dbReference type="Proteomes" id="UP000239720">
    <property type="component" value="Unassembled WGS sequence"/>
</dbReference>
<organism evidence="1 2">
    <name type="scientific">Acetivibrio saccincola</name>
    <dbReference type="NCBI Taxonomy" id="1677857"/>
    <lineage>
        <taxon>Bacteria</taxon>
        <taxon>Bacillati</taxon>
        <taxon>Bacillota</taxon>
        <taxon>Clostridia</taxon>
        <taxon>Eubacteriales</taxon>
        <taxon>Oscillospiraceae</taxon>
        <taxon>Acetivibrio</taxon>
    </lineage>
</organism>
<protein>
    <submittedName>
        <fullName evidence="1">Cyclic lactone autoinducer peptide</fullName>
    </submittedName>
</protein>
<dbReference type="OrthoDB" id="1799527at2"/>
<accession>A0A2S8R7D3</accession>
<proteinExistence type="predicted"/>
<evidence type="ECO:0000313" key="2">
    <source>
        <dbReference type="Proteomes" id="UP000239720"/>
    </source>
</evidence>